<dbReference type="Proteomes" id="UP000613160">
    <property type="component" value="Unassembled WGS sequence"/>
</dbReference>
<protein>
    <recommendedName>
        <fullName evidence="2">Lysozyme inhibitor LprI-like N-terminal domain-containing protein</fullName>
    </recommendedName>
</protein>
<dbReference type="EMBL" id="BMJJ01000004">
    <property type="protein sequence ID" value="GGD18078.1"/>
    <property type="molecule type" value="Genomic_DNA"/>
</dbReference>
<dbReference type="AlphaFoldDB" id="A0A916XWV2"/>
<gene>
    <name evidence="3" type="ORF">GCM10011335_21150</name>
</gene>
<feature type="chain" id="PRO_5036742289" description="Lysozyme inhibitor LprI-like N-terminal domain-containing protein" evidence="1">
    <location>
        <begin position="21"/>
        <end position="162"/>
    </location>
</feature>
<sequence length="162" mass="17193">MPRLWLILPFLVLDPFPAAAAEPGSADVAAIKACIASAGSDPQSCVGQISDECQGQPEGQTTQGVDECLGREAAAWDTILNENYKSATAAAKEQDASYAEQAIEPGAAAGLVKAQRAWVAFRDAECDRRFELYKDGTIRTNIASSCLLQLTADRALDFQSAP</sequence>
<evidence type="ECO:0000313" key="4">
    <source>
        <dbReference type="Proteomes" id="UP000613160"/>
    </source>
</evidence>
<reference evidence="3" key="1">
    <citation type="journal article" date="2014" name="Int. J. Syst. Evol. Microbiol.">
        <title>Complete genome sequence of Corynebacterium casei LMG S-19264T (=DSM 44701T), isolated from a smear-ripened cheese.</title>
        <authorList>
            <consortium name="US DOE Joint Genome Institute (JGI-PGF)"/>
            <person name="Walter F."/>
            <person name="Albersmeier A."/>
            <person name="Kalinowski J."/>
            <person name="Ruckert C."/>
        </authorList>
    </citation>
    <scope>NUCLEOTIDE SEQUENCE</scope>
    <source>
        <strain evidence="3">CGMCC 1.15493</strain>
    </source>
</reference>
<keyword evidence="1" id="KW-0732">Signal</keyword>
<evidence type="ECO:0000259" key="2">
    <source>
        <dbReference type="Pfam" id="PF07007"/>
    </source>
</evidence>
<evidence type="ECO:0000256" key="1">
    <source>
        <dbReference type="SAM" id="SignalP"/>
    </source>
</evidence>
<organism evidence="3 4">
    <name type="scientific">Aureimonas glaciei</name>
    <dbReference type="NCBI Taxonomy" id="1776957"/>
    <lineage>
        <taxon>Bacteria</taxon>
        <taxon>Pseudomonadati</taxon>
        <taxon>Pseudomonadota</taxon>
        <taxon>Alphaproteobacteria</taxon>
        <taxon>Hyphomicrobiales</taxon>
        <taxon>Aurantimonadaceae</taxon>
        <taxon>Aureimonas</taxon>
    </lineage>
</organism>
<dbReference type="Pfam" id="PF07007">
    <property type="entry name" value="LprI"/>
    <property type="match status" value="1"/>
</dbReference>
<dbReference type="Gene3D" id="1.20.1270.180">
    <property type="match status" value="1"/>
</dbReference>
<evidence type="ECO:0000313" key="3">
    <source>
        <dbReference type="EMBL" id="GGD18078.1"/>
    </source>
</evidence>
<name>A0A916XWV2_9HYPH</name>
<proteinExistence type="predicted"/>
<feature type="signal peptide" evidence="1">
    <location>
        <begin position="1"/>
        <end position="20"/>
    </location>
</feature>
<dbReference type="RefSeq" id="WP_188850564.1">
    <property type="nucleotide sequence ID" value="NZ_BMJJ01000004.1"/>
</dbReference>
<reference evidence="3" key="2">
    <citation type="submission" date="2020-09" db="EMBL/GenBank/DDBJ databases">
        <authorList>
            <person name="Sun Q."/>
            <person name="Zhou Y."/>
        </authorList>
    </citation>
    <scope>NUCLEOTIDE SEQUENCE</scope>
    <source>
        <strain evidence="3">CGMCC 1.15493</strain>
    </source>
</reference>
<comment type="caution">
    <text evidence="3">The sequence shown here is derived from an EMBL/GenBank/DDBJ whole genome shotgun (WGS) entry which is preliminary data.</text>
</comment>
<keyword evidence="4" id="KW-1185">Reference proteome</keyword>
<dbReference type="InterPro" id="IPR009739">
    <property type="entry name" value="LprI-like_N"/>
</dbReference>
<accession>A0A916XWV2</accession>
<feature type="domain" description="Lysozyme inhibitor LprI-like N-terminal" evidence="2">
    <location>
        <begin position="53"/>
        <end position="156"/>
    </location>
</feature>